<organism evidence="3 4">
    <name type="scientific">Gordonia hongkongensis</name>
    <dbReference type="NCBI Taxonomy" id="1701090"/>
    <lineage>
        <taxon>Bacteria</taxon>
        <taxon>Bacillati</taxon>
        <taxon>Actinomycetota</taxon>
        <taxon>Actinomycetes</taxon>
        <taxon>Mycobacteriales</taxon>
        <taxon>Gordoniaceae</taxon>
        <taxon>Gordonia</taxon>
    </lineage>
</organism>
<sequence>MMYVVIAVFVVVIAAALVVLLGMLIGAFSAMFTGMRDDLRHRRSAARSTTKASSTAGSGTSSSAPLADLADTIRLAQARRWASCQAIRQQLGDDAGAAVDSDAEGADFVASAADIWHGRATGDVEGGGTGVSALSRRRSRDRGELERFSSDPVGQIAWTTAAVADRISGFPAWQLDFFDRHAVRVDLEGEVTAISTVAVGLRDQLALLGAEPTGHLAADPQVVSTFVEKSLLLSGRLDELVRRLEAFAGYESIVARIQHRQEKQAWLDRVSGIDDFEHAVATEWDRAEGDRVRHLADESDVLASIYLDEIAPLAKSLTRD</sequence>
<evidence type="ECO:0000313" key="4">
    <source>
        <dbReference type="Proteomes" id="UP001213504"/>
    </source>
</evidence>
<dbReference type="AlphaFoldDB" id="A0AAX3T7V3"/>
<keyword evidence="2" id="KW-1133">Transmembrane helix</keyword>
<evidence type="ECO:0000256" key="1">
    <source>
        <dbReference type="SAM" id="MobiDB-lite"/>
    </source>
</evidence>
<dbReference type="EMBL" id="CP121270">
    <property type="protein sequence ID" value="WFP25281.1"/>
    <property type="molecule type" value="Genomic_DNA"/>
</dbReference>
<evidence type="ECO:0000256" key="2">
    <source>
        <dbReference type="SAM" id="Phobius"/>
    </source>
</evidence>
<feature type="compositionally biased region" description="Low complexity" evidence="1">
    <location>
        <begin position="46"/>
        <end position="63"/>
    </location>
</feature>
<feature type="transmembrane region" description="Helical" evidence="2">
    <location>
        <begin position="6"/>
        <end position="33"/>
    </location>
</feature>
<reference evidence="3" key="1">
    <citation type="submission" date="2023-04" db="EMBL/GenBank/DDBJ databases">
        <title>Complete genome sequence of a phthalic acid esters degrading bacterial strain.</title>
        <authorList>
            <person name="Weng L."/>
            <person name="Jia Y."/>
            <person name="Ren L."/>
        </authorList>
    </citation>
    <scope>NUCLEOTIDE SEQUENCE</scope>
    <source>
        <strain evidence="3">RL-LY01</strain>
    </source>
</reference>
<accession>A0AAX3T7V3</accession>
<evidence type="ECO:0000313" key="3">
    <source>
        <dbReference type="EMBL" id="WFP25281.1"/>
    </source>
</evidence>
<keyword evidence="2" id="KW-0812">Transmembrane</keyword>
<keyword evidence="2" id="KW-0472">Membrane</keyword>
<proteinExistence type="predicted"/>
<gene>
    <name evidence="3" type="ORF">P9A14_01755</name>
</gene>
<protein>
    <submittedName>
        <fullName evidence="3">Uncharacterized protein</fullName>
    </submittedName>
</protein>
<dbReference type="Proteomes" id="UP001213504">
    <property type="component" value="Chromosome"/>
</dbReference>
<name>A0AAX3T7V3_9ACTN</name>
<feature type="region of interest" description="Disordered" evidence="1">
    <location>
        <begin position="43"/>
        <end position="63"/>
    </location>
</feature>
<feature type="region of interest" description="Disordered" evidence="1">
    <location>
        <begin position="126"/>
        <end position="146"/>
    </location>
</feature>